<protein>
    <submittedName>
        <fullName evidence="2">Uncharacterized protein</fullName>
    </submittedName>
</protein>
<evidence type="ECO:0000256" key="1">
    <source>
        <dbReference type="SAM" id="MobiDB-lite"/>
    </source>
</evidence>
<name>A0A5C5WGJ1_9BACT</name>
<evidence type="ECO:0000313" key="2">
    <source>
        <dbReference type="EMBL" id="TWT49657.1"/>
    </source>
</evidence>
<dbReference type="AlphaFoldDB" id="A0A5C5WGJ1"/>
<feature type="region of interest" description="Disordered" evidence="1">
    <location>
        <begin position="432"/>
        <end position="465"/>
    </location>
</feature>
<dbReference type="RefSeq" id="WP_146517176.1">
    <property type="nucleotide sequence ID" value="NZ_SJPI01000003.1"/>
</dbReference>
<evidence type="ECO:0000313" key="3">
    <source>
        <dbReference type="Proteomes" id="UP000316598"/>
    </source>
</evidence>
<feature type="region of interest" description="Disordered" evidence="1">
    <location>
        <begin position="57"/>
        <end position="79"/>
    </location>
</feature>
<dbReference type="EMBL" id="SJPI01000003">
    <property type="protein sequence ID" value="TWT49657.1"/>
    <property type="molecule type" value="Genomic_DNA"/>
</dbReference>
<reference evidence="2 3" key="1">
    <citation type="submission" date="2019-02" db="EMBL/GenBank/DDBJ databases">
        <title>Deep-cultivation of Planctomycetes and their phenomic and genomic characterization uncovers novel biology.</title>
        <authorList>
            <person name="Wiegand S."/>
            <person name="Jogler M."/>
            <person name="Boedeker C."/>
            <person name="Pinto D."/>
            <person name="Vollmers J."/>
            <person name="Rivas-Marin E."/>
            <person name="Kohn T."/>
            <person name="Peeters S.H."/>
            <person name="Heuer A."/>
            <person name="Rast P."/>
            <person name="Oberbeckmann S."/>
            <person name="Bunk B."/>
            <person name="Jeske O."/>
            <person name="Meyerdierks A."/>
            <person name="Storesund J.E."/>
            <person name="Kallscheuer N."/>
            <person name="Luecker S."/>
            <person name="Lage O.M."/>
            <person name="Pohl T."/>
            <person name="Merkel B.J."/>
            <person name="Hornburger P."/>
            <person name="Mueller R.-W."/>
            <person name="Bruemmer F."/>
            <person name="Labrenz M."/>
            <person name="Spormann A.M."/>
            <person name="Op Den Camp H."/>
            <person name="Overmann J."/>
            <person name="Amann R."/>
            <person name="Jetten M.S.M."/>
            <person name="Mascher T."/>
            <person name="Medema M.H."/>
            <person name="Devos D.P."/>
            <person name="Kaster A.-K."/>
            <person name="Ovreas L."/>
            <person name="Rohde M."/>
            <person name="Galperin M.Y."/>
            <person name="Jogler C."/>
        </authorList>
    </citation>
    <scope>NUCLEOTIDE SEQUENCE [LARGE SCALE GENOMIC DNA]</scope>
    <source>
        <strain evidence="2 3">Pla22</strain>
    </source>
</reference>
<comment type="caution">
    <text evidence="2">The sequence shown here is derived from an EMBL/GenBank/DDBJ whole genome shotgun (WGS) entry which is preliminary data.</text>
</comment>
<keyword evidence="3" id="KW-1185">Reference proteome</keyword>
<organism evidence="2 3">
    <name type="scientific">Rubripirellula amarantea</name>
    <dbReference type="NCBI Taxonomy" id="2527999"/>
    <lineage>
        <taxon>Bacteria</taxon>
        <taxon>Pseudomonadati</taxon>
        <taxon>Planctomycetota</taxon>
        <taxon>Planctomycetia</taxon>
        <taxon>Pirellulales</taxon>
        <taxon>Pirellulaceae</taxon>
        <taxon>Rubripirellula</taxon>
    </lineage>
</organism>
<sequence>MNNQATLKMATLGMFALVAGMLGWSLMQQEQSHSTAHADATSSQSKVKPTPISDLSLGNFGDGISQSDESDTNKTTKVDSPELILKVGKIGSTPDRQEVTTISHLPYTGTEIRRIYTASADRACRMLVPGSPVVPARTGARPGRVGTYGRIPTFTIGLTLGSEGIDKLPTVTRTQVEKYLRKHRLSVQPILFHDESGHLYFGTDCQTAFFELDRPGVTVDAEPMIETAVQRFRALGIVGDGSSARISSPGGMQETNTVLGRTLAMAFTFEKAEGLLALTSTKPKVTTELLLLHLPAESTVDNPDVRVFITSDDRQTLHRLDVSNERLHSPIPTISAEIRFAKTVLMGMYPAGPIVTGIRFRSEGVVPMEAVLQMTRASKETGASPMSVTEILDQFGDLSQQLPTEFTDRSMRQSGQRPSMIENRLDRLMQQRSNSRTGSPNQSTGSEVNEERSPTKVKMMTGLGK</sequence>
<gene>
    <name evidence="2" type="ORF">Pla22_48550</name>
</gene>
<proteinExistence type="predicted"/>
<dbReference type="OrthoDB" id="282057at2"/>
<accession>A0A5C5WGJ1</accession>
<feature type="compositionally biased region" description="Polar residues" evidence="1">
    <location>
        <begin position="432"/>
        <end position="447"/>
    </location>
</feature>
<dbReference type="Proteomes" id="UP000316598">
    <property type="component" value="Unassembled WGS sequence"/>
</dbReference>